<dbReference type="OrthoDB" id="413760at2759"/>
<protein>
    <submittedName>
        <fullName evidence="2">Uncharacterized protein LOC111471916</fullName>
    </submittedName>
</protein>
<evidence type="ECO:0000313" key="1">
    <source>
        <dbReference type="Proteomes" id="UP000504608"/>
    </source>
</evidence>
<accession>A0A6J1I7B2</accession>
<dbReference type="KEGG" id="cmax:111471916"/>
<keyword evidence="1" id="KW-1185">Reference proteome</keyword>
<sequence>MNINEKLQHDDEAEMTDARRFRSLVGGLIYLTHTRLDIAFPVGIISKFMQHPSKVHYGAAKRVLHYIAGTMEYGIWYSKSSNFKLYGFTDSDWAGSLDDRRSISANVFTLGSGAITWSSKKQAIVALSTSEAEYAAATSAVCQAIWL</sequence>
<proteinExistence type="predicted"/>
<reference evidence="2" key="1">
    <citation type="submission" date="2025-08" db="UniProtKB">
        <authorList>
            <consortium name="RefSeq"/>
        </authorList>
    </citation>
    <scope>IDENTIFICATION</scope>
    <source>
        <tissue evidence="2">Young leaves</tissue>
    </source>
</reference>
<evidence type="ECO:0000313" key="2">
    <source>
        <dbReference type="RefSeq" id="XP_022973357.1"/>
    </source>
</evidence>
<dbReference type="GeneID" id="111471916"/>
<dbReference type="Proteomes" id="UP000504608">
    <property type="component" value="Unplaced"/>
</dbReference>
<name>A0A6J1I7B2_CUCMA</name>
<dbReference type="AlphaFoldDB" id="A0A6J1I7B2"/>
<dbReference type="CDD" id="cd09272">
    <property type="entry name" value="RNase_HI_RT_Ty1"/>
    <property type="match status" value="1"/>
</dbReference>
<dbReference type="PANTHER" id="PTHR11439">
    <property type="entry name" value="GAG-POL-RELATED RETROTRANSPOSON"/>
    <property type="match status" value="1"/>
</dbReference>
<dbReference type="PANTHER" id="PTHR11439:SF463">
    <property type="entry name" value="REVERSE TRANSCRIPTASE TY1_COPIA-TYPE DOMAIN-CONTAINING PROTEIN"/>
    <property type="match status" value="1"/>
</dbReference>
<gene>
    <name evidence="2" type="primary">LOC111471916</name>
</gene>
<dbReference type="RefSeq" id="XP_022973357.1">
    <property type="nucleotide sequence ID" value="XM_023117589.1"/>
</dbReference>
<organism evidence="1 2">
    <name type="scientific">Cucurbita maxima</name>
    <name type="common">Pumpkin</name>
    <name type="synonym">Winter squash</name>
    <dbReference type="NCBI Taxonomy" id="3661"/>
    <lineage>
        <taxon>Eukaryota</taxon>
        <taxon>Viridiplantae</taxon>
        <taxon>Streptophyta</taxon>
        <taxon>Embryophyta</taxon>
        <taxon>Tracheophyta</taxon>
        <taxon>Spermatophyta</taxon>
        <taxon>Magnoliopsida</taxon>
        <taxon>eudicotyledons</taxon>
        <taxon>Gunneridae</taxon>
        <taxon>Pentapetalae</taxon>
        <taxon>rosids</taxon>
        <taxon>fabids</taxon>
        <taxon>Cucurbitales</taxon>
        <taxon>Cucurbitaceae</taxon>
        <taxon>Cucurbiteae</taxon>
        <taxon>Cucurbita</taxon>
    </lineage>
</organism>